<dbReference type="STRING" id="1123350.SAMN02744040_00267"/>
<organism evidence="1 2">
    <name type="scientific">Tepidibacter thalassicus DSM 15285</name>
    <dbReference type="NCBI Taxonomy" id="1123350"/>
    <lineage>
        <taxon>Bacteria</taxon>
        <taxon>Bacillati</taxon>
        <taxon>Bacillota</taxon>
        <taxon>Clostridia</taxon>
        <taxon>Peptostreptococcales</taxon>
        <taxon>Peptostreptococcaceae</taxon>
        <taxon>Tepidibacter</taxon>
    </lineage>
</organism>
<dbReference type="EMBL" id="FQXH01000005">
    <property type="protein sequence ID" value="SHG94071.1"/>
    <property type="molecule type" value="Genomic_DNA"/>
</dbReference>
<evidence type="ECO:0000313" key="1">
    <source>
        <dbReference type="EMBL" id="SHG94071.1"/>
    </source>
</evidence>
<gene>
    <name evidence="1" type="ORF">SAMN02744040_00267</name>
</gene>
<accession>A0A1M5NX19</accession>
<name>A0A1M5NX19_9FIRM</name>
<dbReference type="AlphaFoldDB" id="A0A1M5NX19"/>
<dbReference type="RefSeq" id="WP_072723066.1">
    <property type="nucleotide sequence ID" value="NZ_FQXH01000005.1"/>
</dbReference>
<sequence length="89" mass="10703">MFFYNNQLPPGPPPSYIPKKSKGPELKAIDPGAIRFCRYKFTYIWLENGRSFWVWLIFVGRNSIAGYKWIRGRWRFWGTDIRNIDSFYC</sequence>
<keyword evidence="2" id="KW-1185">Reference proteome</keyword>
<proteinExistence type="predicted"/>
<evidence type="ECO:0000313" key="2">
    <source>
        <dbReference type="Proteomes" id="UP000242520"/>
    </source>
</evidence>
<dbReference type="OrthoDB" id="2068061at2"/>
<evidence type="ECO:0008006" key="3">
    <source>
        <dbReference type="Google" id="ProtNLM"/>
    </source>
</evidence>
<dbReference type="Proteomes" id="UP000242520">
    <property type="component" value="Unassembled WGS sequence"/>
</dbReference>
<protein>
    <recommendedName>
        <fullName evidence="3">Transporter</fullName>
    </recommendedName>
</protein>
<reference evidence="2" key="1">
    <citation type="submission" date="2016-11" db="EMBL/GenBank/DDBJ databases">
        <authorList>
            <person name="Varghese N."/>
            <person name="Submissions S."/>
        </authorList>
    </citation>
    <scope>NUCLEOTIDE SEQUENCE [LARGE SCALE GENOMIC DNA]</scope>
    <source>
        <strain evidence="2">DSM 15285</strain>
    </source>
</reference>